<evidence type="ECO:0000256" key="1">
    <source>
        <dbReference type="SAM" id="MobiDB-lite"/>
    </source>
</evidence>
<proteinExistence type="predicted"/>
<gene>
    <name evidence="2" type="ORF">Bpfe_026317</name>
</gene>
<reference evidence="2" key="2">
    <citation type="submission" date="2023-04" db="EMBL/GenBank/DDBJ databases">
        <authorList>
            <person name="Bu L."/>
            <person name="Lu L."/>
            <person name="Laidemitt M.R."/>
            <person name="Zhang S.M."/>
            <person name="Mutuku M."/>
            <person name="Mkoji G."/>
            <person name="Steinauer M."/>
            <person name="Loker E.S."/>
        </authorList>
    </citation>
    <scope>NUCLEOTIDE SEQUENCE</scope>
    <source>
        <strain evidence="2">KasaAsao</strain>
        <tissue evidence="2">Whole Snail</tissue>
    </source>
</reference>
<feature type="non-terminal residue" evidence="2">
    <location>
        <position position="58"/>
    </location>
</feature>
<accession>A0AAD8B0B8</accession>
<dbReference type="EMBL" id="JASAOG010000201">
    <property type="protein sequence ID" value="KAK0044295.1"/>
    <property type="molecule type" value="Genomic_DNA"/>
</dbReference>
<feature type="region of interest" description="Disordered" evidence="1">
    <location>
        <begin position="9"/>
        <end position="34"/>
    </location>
</feature>
<evidence type="ECO:0000313" key="3">
    <source>
        <dbReference type="Proteomes" id="UP001233172"/>
    </source>
</evidence>
<sequence>MDTFLIKKATEHKDNDDDFSDSSSQPECESNAVLEKERRTPIRRYDEKYLRFGFICVL</sequence>
<evidence type="ECO:0000313" key="2">
    <source>
        <dbReference type="EMBL" id="KAK0044295.1"/>
    </source>
</evidence>
<protein>
    <submittedName>
        <fullName evidence="2">SCAN domain-containing protein 3</fullName>
    </submittedName>
</protein>
<name>A0AAD8B0B8_BIOPF</name>
<dbReference type="Proteomes" id="UP001233172">
    <property type="component" value="Unassembled WGS sequence"/>
</dbReference>
<organism evidence="2 3">
    <name type="scientific">Biomphalaria pfeifferi</name>
    <name type="common">Bloodfluke planorb</name>
    <name type="synonym">Freshwater snail</name>
    <dbReference type="NCBI Taxonomy" id="112525"/>
    <lineage>
        <taxon>Eukaryota</taxon>
        <taxon>Metazoa</taxon>
        <taxon>Spiralia</taxon>
        <taxon>Lophotrochozoa</taxon>
        <taxon>Mollusca</taxon>
        <taxon>Gastropoda</taxon>
        <taxon>Heterobranchia</taxon>
        <taxon>Euthyneura</taxon>
        <taxon>Panpulmonata</taxon>
        <taxon>Hygrophila</taxon>
        <taxon>Lymnaeoidea</taxon>
        <taxon>Planorbidae</taxon>
        <taxon>Biomphalaria</taxon>
    </lineage>
</organism>
<reference evidence="2" key="1">
    <citation type="journal article" date="2023" name="PLoS Negl. Trop. Dis.">
        <title>A genome sequence for Biomphalaria pfeifferi, the major vector snail for the human-infecting parasite Schistosoma mansoni.</title>
        <authorList>
            <person name="Bu L."/>
            <person name="Lu L."/>
            <person name="Laidemitt M.R."/>
            <person name="Zhang S.M."/>
            <person name="Mutuku M."/>
            <person name="Mkoji G."/>
            <person name="Steinauer M."/>
            <person name="Loker E.S."/>
        </authorList>
    </citation>
    <scope>NUCLEOTIDE SEQUENCE</scope>
    <source>
        <strain evidence="2">KasaAsao</strain>
    </source>
</reference>
<dbReference type="AlphaFoldDB" id="A0AAD8B0B8"/>
<keyword evidence="3" id="KW-1185">Reference proteome</keyword>
<comment type="caution">
    <text evidence="2">The sequence shown here is derived from an EMBL/GenBank/DDBJ whole genome shotgun (WGS) entry which is preliminary data.</text>
</comment>